<feature type="domain" description="SLH" evidence="3">
    <location>
        <begin position="28"/>
        <end position="87"/>
    </location>
</feature>
<evidence type="ECO:0000259" key="4">
    <source>
        <dbReference type="PROSITE" id="PS51704"/>
    </source>
</evidence>
<evidence type="ECO:0000256" key="2">
    <source>
        <dbReference type="SAM" id="SignalP"/>
    </source>
</evidence>
<feature type="domain" description="GP-PDE" evidence="4">
    <location>
        <begin position="221"/>
        <end position="464"/>
    </location>
</feature>
<dbReference type="PROSITE" id="PS51272">
    <property type="entry name" value="SLH"/>
    <property type="match status" value="3"/>
</dbReference>
<dbReference type="PROSITE" id="PS51704">
    <property type="entry name" value="GP_PDE"/>
    <property type="match status" value="1"/>
</dbReference>
<accession>A0ABS6ERL1</accession>
<comment type="caution">
    <text evidence="5">The sequence shown here is derived from an EMBL/GenBank/DDBJ whole genome shotgun (WGS) entry which is preliminary data.</text>
</comment>
<dbReference type="RefSeq" id="WP_216469978.1">
    <property type="nucleotide sequence ID" value="NZ_JAHLQI010000003.1"/>
</dbReference>
<evidence type="ECO:0000259" key="3">
    <source>
        <dbReference type="PROSITE" id="PS51272"/>
    </source>
</evidence>
<name>A0ABS6ERL1_9FIRM</name>
<dbReference type="Pfam" id="PF00395">
    <property type="entry name" value="SLH"/>
    <property type="match status" value="3"/>
</dbReference>
<organism evidence="5 6">
    <name type="scientific">Butyricicoccus intestinisimiae</name>
    <dbReference type="NCBI Taxonomy" id="2841509"/>
    <lineage>
        <taxon>Bacteria</taxon>
        <taxon>Bacillati</taxon>
        <taxon>Bacillota</taxon>
        <taxon>Clostridia</taxon>
        <taxon>Eubacteriales</taxon>
        <taxon>Butyricicoccaceae</taxon>
        <taxon>Butyricicoccus</taxon>
    </lineage>
</organism>
<evidence type="ECO:0000313" key="5">
    <source>
        <dbReference type="EMBL" id="MBU5490313.1"/>
    </source>
</evidence>
<proteinExistence type="predicted"/>
<gene>
    <name evidence="5" type="ORF">KQI75_06730</name>
</gene>
<feature type="chain" id="PRO_5045167877" evidence="2">
    <location>
        <begin position="31"/>
        <end position="466"/>
    </location>
</feature>
<dbReference type="InterPro" id="IPR001119">
    <property type="entry name" value="SLH_dom"/>
</dbReference>
<dbReference type="Proteomes" id="UP000783588">
    <property type="component" value="Unassembled WGS sequence"/>
</dbReference>
<feature type="domain" description="SLH" evidence="3">
    <location>
        <begin position="89"/>
        <end position="152"/>
    </location>
</feature>
<keyword evidence="6" id="KW-1185">Reference proteome</keyword>
<evidence type="ECO:0000313" key="6">
    <source>
        <dbReference type="Proteomes" id="UP000783588"/>
    </source>
</evidence>
<feature type="signal peptide" evidence="2">
    <location>
        <begin position="1"/>
        <end position="30"/>
    </location>
</feature>
<dbReference type="InterPro" id="IPR030395">
    <property type="entry name" value="GP_PDE_dom"/>
</dbReference>
<dbReference type="PANTHER" id="PTHR46211:SF14">
    <property type="entry name" value="GLYCEROPHOSPHODIESTER PHOSPHODIESTERASE"/>
    <property type="match status" value="1"/>
</dbReference>
<protein>
    <submittedName>
        <fullName evidence="5">S-layer homology domain-containing protein</fullName>
    </submittedName>
</protein>
<keyword evidence="1" id="KW-0677">Repeat</keyword>
<feature type="domain" description="SLH" evidence="3">
    <location>
        <begin position="155"/>
        <end position="218"/>
    </location>
</feature>
<dbReference type="EMBL" id="JAHLQI010000003">
    <property type="protein sequence ID" value="MBU5490313.1"/>
    <property type="molecule type" value="Genomic_DNA"/>
</dbReference>
<evidence type="ECO:0000256" key="1">
    <source>
        <dbReference type="ARBA" id="ARBA00022737"/>
    </source>
</evidence>
<keyword evidence="2" id="KW-0732">Signal</keyword>
<sequence>MTYTWIKRWLAGALATVMLFAICPQKPASASNFTDISGHWAESYINKAVNLGLFSGTTPTTFSPDANMTRAMFVTVLAKYSKEDIQQYTTSQFRDVPADAWYAHAVAWAYSGGIISGTSKNQFSPDSAITREQMATLIVRFANYQRFALPRVRSGKTFSDKSRTADYSLDATYTLYRSGIINGTSSKTFSPTGKATRAQCAVIFCQYDSARKDTSSEDTQVRLVNHRGYNLEAPENTMPAYALSVRKGYDYVETDVQFTKDNVPVLIHDTTIDRTSNGSGKVADLTYGQLQNFDFSYKSNSSDRWAGYEGTKIATFEEFISFCSRNHLHPYIEMKISMTKSQVKTLYNLVKQYNMQYDVTWISFYQSDLLYMKENDAVAPLCLLTNNVNSSAINHAQDLKNGKNSVTIGANTNSLTVSQRATLLRKNIALCVWTVDTLSPVVQYANTSAEAVTTDNITPSDVYDDN</sequence>
<dbReference type="PANTHER" id="PTHR46211">
    <property type="entry name" value="GLYCEROPHOSPHORYL DIESTER PHOSPHODIESTERASE"/>
    <property type="match status" value="1"/>
</dbReference>
<reference evidence="5 6" key="1">
    <citation type="submission" date="2021-06" db="EMBL/GenBank/DDBJ databases">
        <authorList>
            <person name="Sun Q."/>
            <person name="Li D."/>
        </authorList>
    </citation>
    <scope>NUCLEOTIDE SEQUENCE [LARGE SCALE GENOMIC DNA]</scope>
    <source>
        <strain evidence="5 6">MSJd-7</strain>
    </source>
</reference>
<dbReference type="Pfam" id="PF03009">
    <property type="entry name" value="GDPD"/>
    <property type="match status" value="1"/>
</dbReference>